<proteinExistence type="predicted"/>
<comment type="caution">
    <text evidence="2">The sequence shown here is derived from an EMBL/GenBank/DDBJ whole genome shotgun (WGS) entry which is preliminary data.</text>
</comment>
<feature type="chain" id="PRO_5034171746" description="Outer membrane protein beta-barrel domain-containing protein" evidence="1">
    <location>
        <begin position="21"/>
        <end position="195"/>
    </location>
</feature>
<organism evidence="2 3">
    <name type="scientific">Thiomonas arsenitoxydans (strain DSM 22701 / CIP 110005 / 3As)</name>
    <dbReference type="NCBI Taxonomy" id="426114"/>
    <lineage>
        <taxon>Bacteria</taxon>
        <taxon>Pseudomonadati</taxon>
        <taxon>Pseudomonadota</taxon>
        <taxon>Betaproteobacteria</taxon>
        <taxon>Burkholderiales</taxon>
        <taxon>Thiomonas</taxon>
    </lineage>
</organism>
<dbReference type="EMBL" id="JAFKMR010000018">
    <property type="protein sequence ID" value="MBN8744537.1"/>
    <property type="molecule type" value="Genomic_DNA"/>
</dbReference>
<protein>
    <recommendedName>
        <fullName evidence="4">Outer membrane protein beta-barrel domain-containing protein</fullName>
    </recommendedName>
</protein>
<dbReference type="InterPro" id="IPR036709">
    <property type="entry name" value="Autotransporte_beta_dom_sf"/>
</dbReference>
<dbReference type="RefSeq" id="WP_276730475.1">
    <property type="nucleotide sequence ID" value="NZ_JAFKMR010000018.1"/>
</dbReference>
<evidence type="ECO:0000313" key="2">
    <source>
        <dbReference type="EMBL" id="MBN8744537.1"/>
    </source>
</evidence>
<feature type="signal peptide" evidence="1">
    <location>
        <begin position="1"/>
        <end position="20"/>
    </location>
</feature>
<gene>
    <name evidence="2" type="ORF">J0I24_09540</name>
</gene>
<accession>A0A8I1MX20</accession>
<sequence>MKKLVLISTLATAFIAPAFAGGLNVDGGIATSSIRTGGASVSVPQAVLGLTDQAGPVAFGGNLAAGHGEGVHARQFSAFAGLPVALGKTASVTPYTELGYDRVNAYTAKHLAVGVKASVDAGPVDLFGGVKAGRSFGVSGVPGAENGTYLGADAGVGFKAGPGMVKVGYDYTRLPVSSGLNTDTSRFTVGYGMAF</sequence>
<dbReference type="AlphaFoldDB" id="A0A8I1MX20"/>
<evidence type="ECO:0000256" key="1">
    <source>
        <dbReference type="SAM" id="SignalP"/>
    </source>
</evidence>
<keyword evidence="1" id="KW-0732">Signal</keyword>
<reference evidence="2" key="1">
    <citation type="submission" date="2021-02" db="EMBL/GenBank/DDBJ databases">
        <title>Thiocyanate and organic carbon inputs drive convergent selection for specific autotrophic Afipia and Thiobacillus strains within complex microbiomes.</title>
        <authorList>
            <person name="Huddy R.J."/>
            <person name="Sachdeva R."/>
            <person name="Kadzinga F."/>
            <person name="Kantor R.S."/>
            <person name="Harrison S.T.L."/>
            <person name="Banfield J.F."/>
        </authorList>
    </citation>
    <scope>NUCLEOTIDE SEQUENCE</scope>
    <source>
        <strain evidence="2">SCN18_13_7_16_R3_B_64_19</strain>
    </source>
</reference>
<evidence type="ECO:0000313" key="3">
    <source>
        <dbReference type="Proteomes" id="UP000664800"/>
    </source>
</evidence>
<dbReference type="SUPFAM" id="SSF103515">
    <property type="entry name" value="Autotransporter"/>
    <property type="match status" value="1"/>
</dbReference>
<evidence type="ECO:0008006" key="4">
    <source>
        <dbReference type="Google" id="ProtNLM"/>
    </source>
</evidence>
<name>A0A8I1MX20_THIA3</name>
<dbReference type="Proteomes" id="UP000664800">
    <property type="component" value="Unassembled WGS sequence"/>
</dbReference>